<organism evidence="1 2">
    <name type="scientific">Parabacteroides distasonis</name>
    <dbReference type="NCBI Taxonomy" id="823"/>
    <lineage>
        <taxon>Bacteria</taxon>
        <taxon>Pseudomonadati</taxon>
        <taxon>Bacteroidota</taxon>
        <taxon>Bacteroidia</taxon>
        <taxon>Bacteroidales</taxon>
        <taxon>Tannerellaceae</taxon>
        <taxon>Parabacteroides</taxon>
    </lineage>
</organism>
<dbReference type="RefSeq" id="WP_080510716.1">
    <property type="nucleotide sequence ID" value="NZ_SRYM01000061.1"/>
</dbReference>
<dbReference type="EMBL" id="SRYM01000061">
    <property type="protein sequence ID" value="TGY54742.1"/>
    <property type="molecule type" value="Genomic_DNA"/>
</dbReference>
<protein>
    <submittedName>
        <fullName evidence="1">Uncharacterized protein</fullName>
    </submittedName>
</protein>
<dbReference type="GeneID" id="93510670"/>
<comment type="caution">
    <text evidence="1">The sequence shown here is derived from an EMBL/GenBank/DDBJ whole genome shotgun (WGS) entry which is preliminary data.</text>
</comment>
<sequence>MNEISTKIRPALVSLEVGESMEFPIEKMKSVRTQASELGMILNRQFKTRTNRETHTIMVTRVS</sequence>
<reference evidence="1 2" key="1">
    <citation type="submission" date="2019-04" db="EMBL/GenBank/DDBJ databases">
        <title>Microbes associate with the intestines of laboratory mice.</title>
        <authorList>
            <person name="Navarre W."/>
            <person name="Wong E."/>
            <person name="Huang K."/>
            <person name="Tropini C."/>
            <person name="Ng K."/>
            <person name="Yu B."/>
        </authorList>
    </citation>
    <scope>NUCLEOTIDE SEQUENCE [LARGE SCALE GENOMIC DNA]</scope>
    <source>
        <strain evidence="1 2">NM39_I3</strain>
    </source>
</reference>
<name>A0A4S2EHE9_PARDI</name>
<evidence type="ECO:0000313" key="1">
    <source>
        <dbReference type="EMBL" id="TGY54742.1"/>
    </source>
</evidence>
<dbReference type="AlphaFoldDB" id="A0A4S2EHE9"/>
<dbReference type="Proteomes" id="UP000310032">
    <property type="component" value="Unassembled WGS sequence"/>
</dbReference>
<gene>
    <name evidence="1" type="ORF">E5342_16455</name>
</gene>
<proteinExistence type="predicted"/>
<accession>A0A4S2EHE9</accession>
<evidence type="ECO:0000313" key="2">
    <source>
        <dbReference type="Proteomes" id="UP000310032"/>
    </source>
</evidence>